<keyword evidence="9" id="KW-1185">Reference proteome</keyword>
<evidence type="ECO:0000313" key="9">
    <source>
        <dbReference type="Proteomes" id="UP001058461"/>
    </source>
</evidence>
<dbReference type="InterPro" id="IPR037150">
    <property type="entry name" value="H-NS_C_dom_sf"/>
</dbReference>
<dbReference type="InterPro" id="IPR027454">
    <property type="entry name" value="Histone_HNS_N"/>
</dbReference>
<dbReference type="PANTHER" id="PTHR38097:SF2">
    <property type="entry name" value="DNA-BINDING PROTEIN STPA"/>
    <property type="match status" value="1"/>
</dbReference>
<keyword evidence="3" id="KW-0963">Cytoplasm</keyword>
<evidence type="ECO:0000256" key="2">
    <source>
        <dbReference type="ARBA" id="ARBA00010610"/>
    </source>
</evidence>
<dbReference type="InterPro" id="IPR054180">
    <property type="entry name" value="H-NS-like_N"/>
</dbReference>
<evidence type="ECO:0000256" key="6">
    <source>
        <dbReference type="SAM" id="Coils"/>
    </source>
</evidence>
<dbReference type="Proteomes" id="UP001058461">
    <property type="component" value="Chromosome"/>
</dbReference>
<reference evidence="8" key="1">
    <citation type="submission" date="2021-04" db="EMBL/GenBank/DDBJ databases">
        <title>Oceanospirillales bacteria with DddD are important DMSP degraders in coastal seawater.</title>
        <authorList>
            <person name="Liu J."/>
        </authorList>
    </citation>
    <scope>NUCLEOTIDE SEQUENCE</scope>
    <source>
        <strain evidence="8">D13-1</strain>
    </source>
</reference>
<dbReference type="Gene3D" id="4.10.430.10">
    <property type="entry name" value="Histone-like protein H-NS, C-terminal domain"/>
    <property type="match status" value="1"/>
</dbReference>
<evidence type="ECO:0000256" key="5">
    <source>
        <dbReference type="PIRNR" id="PIRNR002096"/>
    </source>
</evidence>
<evidence type="ECO:0000256" key="4">
    <source>
        <dbReference type="ARBA" id="ARBA00023125"/>
    </source>
</evidence>
<proteinExistence type="inferred from homology"/>
<evidence type="ECO:0000256" key="1">
    <source>
        <dbReference type="ARBA" id="ARBA00004453"/>
    </source>
</evidence>
<dbReference type="PANTHER" id="PTHR38097">
    <property type="match status" value="1"/>
</dbReference>
<feature type="domain" description="DNA-binding protein H-NS-like C-terminal" evidence="7">
    <location>
        <begin position="82"/>
        <end position="130"/>
    </location>
</feature>
<protein>
    <recommendedName>
        <fullName evidence="5">DNA-binding protein</fullName>
    </recommendedName>
</protein>
<keyword evidence="6" id="KW-0175">Coiled coil</keyword>
<gene>
    <name evidence="8" type="ORF">KDW95_11150</name>
</gene>
<dbReference type="InterPro" id="IPR027444">
    <property type="entry name" value="H-NS_C_dom"/>
</dbReference>
<dbReference type="EMBL" id="CP073347">
    <property type="protein sequence ID" value="UTW14150.1"/>
    <property type="molecule type" value="Genomic_DNA"/>
</dbReference>
<dbReference type="Pfam" id="PF22470">
    <property type="entry name" value="Histone_HNS_N"/>
    <property type="match status" value="1"/>
</dbReference>
<dbReference type="PIRSF" id="PIRSF002096">
    <property type="entry name" value="HnS"/>
    <property type="match status" value="1"/>
</dbReference>
<dbReference type="Pfam" id="PF00816">
    <property type="entry name" value="Histone_HNS"/>
    <property type="match status" value="1"/>
</dbReference>
<evidence type="ECO:0000259" key="7">
    <source>
        <dbReference type="SMART" id="SM00528"/>
    </source>
</evidence>
<dbReference type="Gene3D" id="1.10.287.1050">
    <property type="entry name" value="H-NS histone-like proteins"/>
    <property type="match status" value="1"/>
</dbReference>
<accession>A0ABY5HSK1</accession>
<dbReference type="InterPro" id="IPR001801">
    <property type="entry name" value="Histone_HNS"/>
</dbReference>
<keyword evidence="4 5" id="KW-0238">DNA-binding</keyword>
<evidence type="ECO:0000313" key="8">
    <source>
        <dbReference type="EMBL" id="UTW14150.1"/>
    </source>
</evidence>
<dbReference type="SMART" id="SM00528">
    <property type="entry name" value="HNS"/>
    <property type="match status" value="1"/>
</dbReference>
<comment type="similarity">
    <text evidence="2 5">Belongs to the histone-like protein H-NS family.</text>
</comment>
<evidence type="ECO:0000256" key="3">
    <source>
        <dbReference type="ARBA" id="ARBA00022490"/>
    </source>
</evidence>
<name>A0ABY5HSK1_9GAMM</name>
<comment type="subcellular location">
    <subcellularLocation>
        <location evidence="1">Cytoplasm</location>
        <location evidence="1">Nucleoid</location>
    </subcellularLocation>
</comment>
<dbReference type="SUPFAM" id="SSF81273">
    <property type="entry name" value="H-NS histone-like proteins"/>
    <property type="match status" value="2"/>
</dbReference>
<sequence>MSEFVKVLTRKNSLRKQCSDLSVSDVEKVLTDLSEILQERHEEEVRAQQEEKQRMKKIADILKRMGDAGIGLEDLKAIKAAEGPKRKVEAKYRIKDAAGTIHEWSGRGRTPVAFNEYFDKHGVTKEDTRIK</sequence>
<feature type="coiled-coil region" evidence="6">
    <location>
        <begin position="33"/>
        <end position="65"/>
    </location>
</feature>
<dbReference type="RefSeq" id="WP_255856342.1">
    <property type="nucleotide sequence ID" value="NZ_CP073347.1"/>
</dbReference>
<organism evidence="8 9">
    <name type="scientific">Marinobacterium rhizophilum</name>
    <dbReference type="NCBI Taxonomy" id="420402"/>
    <lineage>
        <taxon>Bacteria</taxon>
        <taxon>Pseudomonadati</taxon>
        <taxon>Pseudomonadota</taxon>
        <taxon>Gammaproteobacteria</taxon>
        <taxon>Oceanospirillales</taxon>
        <taxon>Oceanospirillaceae</taxon>
        <taxon>Marinobacterium</taxon>
    </lineage>
</organism>